<dbReference type="EMBL" id="CP036274">
    <property type="protein sequence ID" value="QDU30176.1"/>
    <property type="molecule type" value="Genomic_DNA"/>
</dbReference>
<feature type="region of interest" description="Disordered" evidence="1">
    <location>
        <begin position="61"/>
        <end position="113"/>
    </location>
</feature>
<feature type="compositionally biased region" description="Low complexity" evidence="1">
    <location>
        <begin position="61"/>
        <end position="73"/>
    </location>
</feature>
<dbReference type="InterPro" id="IPR045302">
    <property type="entry name" value="NHL2_NHL_rpt_dom"/>
</dbReference>
<dbReference type="InterPro" id="IPR013766">
    <property type="entry name" value="Thioredoxin_domain"/>
</dbReference>
<evidence type="ECO:0000313" key="3">
    <source>
        <dbReference type="EMBL" id="QDU30176.1"/>
    </source>
</evidence>
<feature type="compositionally biased region" description="Low complexity" evidence="1">
    <location>
        <begin position="99"/>
        <end position="111"/>
    </location>
</feature>
<dbReference type="SUPFAM" id="SSF63829">
    <property type="entry name" value="Calcium-dependent phosphotriesterase"/>
    <property type="match status" value="1"/>
</dbReference>
<dbReference type="SUPFAM" id="SSF63825">
    <property type="entry name" value="YWTD domain"/>
    <property type="match status" value="1"/>
</dbReference>
<dbReference type="InterPro" id="IPR012336">
    <property type="entry name" value="Thioredoxin-like_fold"/>
</dbReference>
<dbReference type="Pfam" id="PF13905">
    <property type="entry name" value="Thioredoxin_8"/>
    <property type="match status" value="1"/>
</dbReference>
<dbReference type="KEGG" id="aagg:ETAA8_52950"/>
<dbReference type="PANTHER" id="PTHR46388">
    <property type="entry name" value="NHL REPEAT-CONTAINING PROTEIN 2"/>
    <property type="match status" value="1"/>
</dbReference>
<dbReference type="Gene3D" id="3.40.30.10">
    <property type="entry name" value="Glutaredoxin"/>
    <property type="match status" value="1"/>
</dbReference>
<name>A0A517YIY0_9BACT</name>
<dbReference type="InterPro" id="IPR036249">
    <property type="entry name" value="Thioredoxin-like_sf"/>
</dbReference>
<accession>A0A517YIY0</accession>
<evidence type="ECO:0000256" key="1">
    <source>
        <dbReference type="SAM" id="MobiDB-lite"/>
    </source>
</evidence>
<reference evidence="3 4" key="1">
    <citation type="submission" date="2019-02" db="EMBL/GenBank/DDBJ databases">
        <title>Deep-cultivation of Planctomycetes and their phenomic and genomic characterization uncovers novel biology.</title>
        <authorList>
            <person name="Wiegand S."/>
            <person name="Jogler M."/>
            <person name="Boedeker C."/>
            <person name="Pinto D."/>
            <person name="Vollmers J."/>
            <person name="Rivas-Marin E."/>
            <person name="Kohn T."/>
            <person name="Peeters S.H."/>
            <person name="Heuer A."/>
            <person name="Rast P."/>
            <person name="Oberbeckmann S."/>
            <person name="Bunk B."/>
            <person name="Jeske O."/>
            <person name="Meyerdierks A."/>
            <person name="Storesund J.E."/>
            <person name="Kallscheuer N."/>
            <person name="Luecker S."/>
            <person name="Lage O.M."/>
            <person name="Pohl T."/>
            <person name="Merkel B.J."/>
            <person name="Hornburger P."/>
            <person name="Mueller R.-W."/>
            <person name="Bruemmer F."/>
            <person name="Labrenz M."/>
            <person name="Spormann A.M."/>
            <person name="Op den Camp H."/>
            <person name="Overmann J."/>
            <person name="Amann R."/>
            <person name="Jetten M.S.M."/>
            <person name="Mascher T."/>
            <person name="Medema M.H."/>
            <person name="Devos D.P."/>
            <person name="Kaster A.-K."/>
            <person name="Ovreas L."/>
            <person name="Rohde M."/>
            <person name="Galperin M.Y."/>
            <person name="Jogler C."/>
        </authorList>
    </citation>
    <scope>NUCLEOTIDE SEQUENCE [LARGE SCALE GENOMIC DNA]</scope>
    <source>
        <strain evidence="3 4">ETA_A8</strain>
    </source>
</reference>
<dbReference type="SUPFAM" id="SSF52833">
    <property type="entry name" value="Thioredoxin-like"/>
    <property type="match status" value="1"/>
</dbReference>
<proteinExistence type="predicted"/>
<feature type="domain" description="Thioredoxin" evidence="2">
    <location>
        <begin position="131"/>
        <end position="275"/>
    </location>
</feature>
<dbReference type="RefSeq" id="WP_238397564.1">
    <property type="nucleotide sequence ID" value="NZ_CP036274.1"/>
</dbReference>
<evidence type="ECO:0000313" key="4">
    <source>
        <dbReference type="Proteomes" id="UP000315017"/>
    </source>
</evidence>
<organism evidence="3 4">
    <name type="scientific">Anatilimnocola aggregata</name>
    <dbReference type="NCBI Taxonomy" id="2528021"/>
    <lineage>
        <taxon>Bacteria</taxon>
        <taxon>Pseudomonadati</taxon>
        <taxon>Planctomycetota</taxon>
        <taxon>Planctomycetia</taxon>
        <taxon>Pirellulales</taxon>
        <taxon>Pirellulaceae</taxon>
        <taxon>Anatilimnocola</taxon>
    </lineage>
</organism>
<dbReference type="PANTHER" id="PTHR46388:SF2">
    <property type="entry name" value="NHL REPEAT-CONTAINING PROTEIN 2"/>
    <property type="match status" value="1"/>
</dbReference>
<dbReference type="Gene3D" id="2.120.10.30">
    <property type="entry name" value="TolB, C-terminal domain"/>
    <property type="match status" value="2"/>
</dbReference>
<keyword evidence="4" id="KW-1185">Reference proteome</keyword>
<dbReference type="InterPro" id="IPR011042">
    <property type="entry name" value="6-blade_b-propeller_TolB-like"/>
</dbReference>
<evidence type="ECO:0000259" key="2">
    <source>
        <dbReference type="PROSITE" id="PS51352"/>
    </source>
</evidence>
<dbReference type="CDD" id="cd14951">
    <property type="entry name" value="NHL-2_like"/>
    <property type="match status" value="1"/>
</dbReference>
<gene>
    <name evidence="3" type="primary">resA_6</name>
    <name evidence="3" type="ORF">ETAA8_52950</name>
</gene>
<protein>
    <submittedName>
        <fullName evidence="3">Thiol-disulfide oxidoreductase ResA</fullName>
    </submittedName>
</protein>
<dbReference type="AlphaFoldDB" id="A0A517YIY0"/>
<dbReference type="PROSITE" id="PS51352">
    <property type="entry name" value="THIOREDOXIN_2"/>
    <property type="match status" value="1"/>
</dbReference>
<sequence length="793" mass="85682">MMAVKLTVSTFGWEGIDMIWMATRGTVLMQAFLVLAAISASGCVQEAASQPKYKPAAETAATTVAEATSPPVTESANAPPGLDPKKEVPEVPPADKPVEQPAAGPEAATEAPPDKETLIAMQAPGKAVNPFRRRLEAPDFPKGMEWINTKPLSKKDLKGKFVLLDFWTYCCINCMHILPELKKLEKQYPNELVVIGVHSAKFDTEKDRENILAAVLRYEIEHPVVNDADHKIWDTFGINSWPTALLIDPEGQAVWGRSGEFKADEVAEVLNSAIPFYKENKLLDDSKPFPLDLEAGKQLATPLRFPGKILADEPSGRLFISDSNHNRIVITDLDGKLLDIIGSGAIGKDDGAFQTASFDHPQGCVLHGDTLYVADTENHLLRKVDLKAKTVKTIAGVGSQAKHPWPGLEEARLSGAIPERWAGKPLVTGLNSPWDLWIHGKNMYIAMAGPHQIWMMPLDESEIGPYAGNGREDIVDGPLMPPTPYEAGFSSFAQPSGLSSDGEWLFVADSEGSSIRAVPFDRKQEVRTVVGSNLLPGGRLFAFGDSDGPKEKAKLQHALGVTYLNGQLYITDTYNDKIKVVDAKTGETTTLAGTGEPGKTDEPATFDEPAGISHAKGKLYIADTNNHLIRTLDLATKKVNTLAISGLTSPAASKAPDKKPTFKGALQEAVPLASLKPTDGSVKVNVQIKIPTGWKVNPLAPMSYWVDSAKAEGPVSRTSFGRKKLGEPTANFEVVLPVTGTGEDEINISLNYYYCQDADEGVCKIGSVVFTVPLKIADDAKESSVVISHVIPE</sequence>
<dbReference type="Proteomes" id="UP000315017">
    <property type="component" value="Chromosome"/>
</dbReference>